<feature type="transmembrane region" description="Helical" evidence="7">
    <location>
        <begin position="353"/>
        <end position="371"/>
    </location>
</feature>
<organism evidence="8 9">
    <name type="scientific">Actinomadura namibiensis</name>
    <dbReference type="NCBI Taxonomy" id="182080"/>
    <lineage>
        <taxon>Bacteria</taxon>
        <taxon>Bacillati</taxon>
        <taxon>Actinomycetota</taxon>
        <taxon>Actinomycetes</taxon>
        <taxon>Streptosporangiales</taxon>
        <taxon>Thermomonosporaceae</taxon>
        <taxon>Actinomadura</taxon>
    </lineage>
</organism>
<evidence type="ECO:0000256" key="2">
    <source>
        <dbReference type="ARBA" id="ARBA00022475"/>
    </source>
</evidence>
<sequence length="400" mass="41521">MGQTLSTLGDRALILAFGIWVKELTGSDAAAGVAFVFVAFPFLFAPFAGVVIDRFPRRQVFIATNLAMACVMLLSLAVHDASQVWLLYVMILCYGFSAVIITATQSALTASLFDRSELPDANGLLQTSGDGVKLLAPLLGAGLYTLVGGHVIALLDAATFLMAAFCVWRIKAPNDKRHVVGAFAVREELLGGLRHVFSTPALRGIVIALGLANLVTGFSQTLIFSIVGSGLHRTPAFVGILVSMQGAGAVAAGLSVGYAIRRLGDTKVVILGTAACSLASVLYLAPHIAPVVAGSLLFGAGMCWMTVALITSVQNRTPADMQGRSVSAAIASVSTPQTISIVVGAGVSLVVDYRTLLVAMAVVTGCSALWLTRTSARGRSGEAPDALAAEKADEPDVRST</sequence>
<dbReference type="PANTHER" id="PTHR23513">
    <property type="entry name" value="INTEGRAL MEMBRANE EFFLUX PROTEIN-RELATED"/>
    <property type="match status" value="1"/>
</dbReference>
<feature type="transmembrane region" description="Helical" evidence="7">
    <location>
        <begin position="143"/>
        <end position="168"/>
    </location>
</feature>
<dbReference type="GO" id="GO:0005886">
    <property type="term" value="C:plasma membrane"/>
    <property type="evidence" value="ECO:0007669"/>
    <property type="project" value="UniProtKB-SubCell"/>
</dbReference>
<feature type="transmembrane region" description="Helical" evidence="7">
    <location>
        <begin position="58"/>
        <end position="78"/>
    </location>
</feature>
<feature type="transmembrane region" description="Helical" evidence="7">
    <location>
        <begin position="29"/>
        <end position="52"/>
    </location>
</feature>
<feature type="transmembrane region" description="Helical" evidence="7">
    <location>
        <begin position="85"/>
        <end position="108"/>
    </location>
</feature>
<feature type="transmembrane region" description="Helical" evidence="7">
    <location>
        <begin position="325"/>
        <end position="347"/>
    </location>
</feature>
<evidence type="ECO:0000313" key="8">
    <source>
        <dbReference type="EMBL" id="MBA8955554.1"/>
    </source>
</evidence>
<reference evidence="8 9" key="1">
    <citation type="submission" date="2020-08" db="EMBL/GenBank/DDBJ databases">
        <title>Genomic Encyclopedia of Type Strains, Phase IV (KMG-IV): sequencing the most valuable type-strain genomes for metagenomic binning, comparative biology and taxonomic classification.</title>
        <authorList>
            <person name="Goeker M."/>
        </authorList>
    </citation>
    <scope>NUCLEOTIDE SEQUENCE [LARGE SCALE GENOMIC DNA]</scope>
    <source>
        <strain evidence="8 9">DSM 44197</strain>
    </source>
</reference>
<feature type="transmembrane region" description="Helical" evidence="7">
    <location>
        <begin position="236"/>
        <end position="256"/>
    </location>
</feature>
<keyword evidence="9" id="KW-1185">Reference proteome</keyword>
<feature type="transmembrane region" description="Helical" evidence="7">
    <location>
        <begin position="291"/>
        <end position="313"/>
    </location>
</feature>
<name>A0A7W3LWK3_ACTNM</name>
<proteinExistence type="predicted"/>
<dbReference type="PANTHER" id="PTHR23513:SF6">
    <property type="entry name" value="MAJOR FACILITATOR SUPERFAMILY ASSOCIATED DOMAIN-CONTAINING PROTEIN"/>
    <property type="match status" value="1"/>
</dbReference>
<dbReference type="Gene3D" id="1.20.1250.20">
    <property type="entry name" value="MFS general substrate transporter like domains"/>
    <property type="match status" value="1"/>
</dbReference>
<dbReference type="Proteomes" id="UP000572680">
    <property type="component" value="Unassembled WGS sequence"/>
</dbReference>
<dbReference type="SUPFAM" id="SSF103473">
    <property type="entry name" value="MFS general substrate transporter"/>
    <property type="match status" value="1"/>
</dbReference>
<dbReference type="GO" id="GO:0022857">
    <property type="term" value="F:transmembrane transporter activity"/>
    <property type="evidence" value="ECO:0007669"/>
    <property type="project" value="InterPro"/>
</dbReference>
<protein>
    <submittedName>
        <fullName evidence="8">MFS family permease</fullName>
    </submittedName>
</protein>
<evidence type="ECO:0000256" key="6">
    <source>
        <dbReference type="SAM" id="MobiDB-lite"/>
    </source>
</evidence>
<dbReference type="Pfam" id="PF07690">
    <property type="entry name" value="MFS_1"/>
    <property type="match status" value="1"/>
</dbReference>
<feature type="transmembrane region" description="Helical" evidence="7">
    <location>
        <begin position="268"/>
        <end position="285"/>
    </location>
</feature>
<keyword evidence="3 7" id="KW-0812">Transmembrane</keyword>
<evidence type="ECO:0000256" key="4">
    <source>
        <dbReference type="ARBA" id="ARBA00022989"/>
    </source>
</evidence>
<evidence type="ECO:0000256" key="3">
    <source>
        <dbReference type="ARBA" id="ARBA00022692"/>
    </source>
</evidence>
<evidence type="ECO:0000256" key="1">
    <source>
        <dbReference type="ARBA" id="ARBA00004651"/>
    </source>
</evidence>
<dbReference type="CDD" id="cd06173">
    <property type="entry name" value="MFS_MefA_like"/>
    <property type="match status" value="1"/>
</dbReference>
<dbReference type="EMBL" id="JACJIA010000012">
    <property type="protein sequence ID" value="MBA8955554.1"/>
    <property type="molecule type" value="Genomic_DNA"/>
</dbReference>
<keyword evidence="2" id="KW-1003">Cell membrane</keyword>
<dbReference type="InterPro" id="IPR036259">
    <property type="entry name" value="MFS_trans_sf"/>
</dbReference>
<keyword evidence="4 7" id="KW-1133">Transmembrane helix</keyword>
<accession>A0A7W3LWK3</accession>
<keyword evidence="5 7" id="KW-0472">Membrane</keyword>
<dbReference type="InterPro" id="IPR011701">
    <property type="entry name" value="MFS"/>
</dbReference>
<feature type="transmembrane region" description="Helical" evidence="7">
    <location>
        <begin position="204"/>
        <end position="224"/>
    </location>
</feature>
<comment type="subcellular location">
    <subcellularLocation>
        <location evidence="1">Cell membrane</location>
        <topology evidence="1">Multi-pass membrane protein</topology>
    </subcellularLocation>
</comment>
<dbReference type="AlphaFoldDB" id="A0A7W3LWK3"/>
<evidence type="ECO:0000256" key="5">
    <source>
        <dbReference type="ARBA" id="ARBA00023136"/>
    </source>
</evidence>
<evidence type="ECO:0000256" key="7">
    <source>
        <dbReference type="SAM" id="Phobius"/>
    </source>
</evidence>
<feature type="region of interest" description="Disordered" evidence="6">
    <location>
        <begin position="379"/>
        <end position="400"/>
    </location>
</feature>
<evidence type="ECO:0000313" key="9">
    <source>
        <dbReference type="Proteomes" id="UP000572680"/>
    </source>
</evidence>
<comment type="caution">
    <text evidence="8">The sequence shown here is derived from an EMBL/GenBank/DDBJ whole genome shotgun (WGS) entry which is preliminary data.</text>
</comment>
<gene>
    <name evidence="8" type="ORF">HNR61_007230</name>
</gene>
<feature type="compositionally biased region" description="Basic and acidic residues" evidence="6">
    <location>
        <begin position="388"/>
        <end position="400"/>
    </location>
</feature>